<organism evidence="2 3">
    <name type="scientific">Helianthus annuus</name>
    <name type="common">Common sunflower</name>
    <dbReference type="NCBI Taxonomy" id="4232"/>
    <lineage>
        <taxon>Eukaryota</taxon>
        <taxon>Viridiplantae</taxon>
        <taxon>Streptophyta</taxon>
        <taxon>Embryophyta</taxon>
        <taxon>Tracheophyta</taxon>
        <taxon>Spermatophyta</taxon>
        <taxon>Magnoliopsida</taxon>
        <taxon>eudicotyledons</taxon>
        <taxon>Gunneridae</taxon>
        <taxon>Pentapetalae</taxon>
        <taxon>asterids</taxon>
        <taxon>campanulids</taxon>
        <taxon>Asterales</taxon>
        <taxon>Asteraceae</taxon>
        <taxon>Asteroideae</taxon>
        <taxon>Heliantheae alliance</taxon>
        <taxon>Heliantheae</taxon>
        <taxon>Helianthus</taxon>
    </lineage>
</organism>
<feature type="region of interest" description="Disordered" evidence="1">
    <location>
        <begin position="1"/>
        <end position="52"/>
    </location>
</feature>
<dbReference type="Proteomes" id="UP000215914">
    <property type="component" value="Unassembled WGS sequence"/>
</dbReference>
<feature type="compositionally biased region" description="Basic and acidic residues" evidence="1">
    <location>
        <begin position="42"/>
        <end position="52"/>
    </location>
</feature>
<evidence type="ECO:0000313" key="3">
    <source>
        <dbReference type="Proteomes" id="UP000215914"/>
    </source>
</evidence>
<sequence>MSGRPASLHRRTPPPPHMQPRTTPYTHTPRKSREPPCAAAGLEKREPGERGG</sequence>
<dbReference type="AlphaFoldDB" id="A0A9K3GZY9"/>
<evidence type="ECO:0000256" key="1">
    <source>
        <dbReference type="SAM" id="MobiDB-lite"/>
    </source>
</evidence>
<gene>
    <name evidence="2" type="ORF">HanXRQr2_Chr16g0764651</name>
</gene>
<dbReference type="EMBL" id="MNCJ02000331">
    <property type="protein sequence ID" value="KAF5761398.1"/>
    <property type="molecule type" value="Genomic_DNA"/>
</dbReference>
<comment type="caution">
    <text evidence="2">The sequence shown here is derived from an EMBL/GenBank/DDBJ whole genome shotgun (WGS) entry which is preliminary data.</text>
</comment>
<reference evidence="2" key="2">
    <citation type="submission" date="2020-06" db="EMBL/GenBank/DDBJ databases">
        <title>Helianthus annuus Genome sequencing and assembly Release 2.</title>
        <authorList>
            <person name="Gouzy J."/>
            <person name="Langlade N."/>
            <person name="Munos S."/>
        </authorList>
    </citation>
    <scope>NUCLEOTIDE SEQUENCE</scope>
    <source>
        <tissue evidence="2">Leaves</tissue>
    </source>
</reference>
<accession>A0A9K3GZY9</accession>
<reference evidence="2" key="1">
    <citation type="journal article" date="2017" name="Nature">
        <title>The sunflower genome provides insights into oil metabolism, flowering and Asterid evolution.</title>
        <authorList>
            <person name="Badouin H."/>
            <person name="Gouzy J."/>
            <person name="Grassa C.J."/>
            <person name="Murat F."/>
            <person name="Staton S.E."/>
            <person name="Cottret L."/>
            <person name="Lelandais-Briere C."/>
            <person name="Owens G.L."/>
            <person name="Carrere S."/>
            <person name="Mayjonade B."/>
            <person name="Legrand L."/>
            <person name="Gill N."/>
            <person name="Kane N.C."/>
            <person name="Bowers J.E."/>
            <person name="Hubner S."/>
            <person name="Bellec A."/>
            <person name="Berard A."/>
            <person name="Berges H."/>
            <person name="Blanchet N."/>
            <person name="Boniface M.C."/>
            <person name="Brunel D."/>
            <person name="Catrice O."/>
            <person name="Chaidir N."/>
            <person name="Claudel C."/>
            <person name="Donnadieu C."/>
            <person name="Faraut T."/>
            <person name="Fievet G."/>
            <person name="Helmstetter N."/>
            <person name="King M."/>
            <person name="Knapp S.J."/>
            <person name="Lai Z."/>
            <person name="Le Paslier M.C."/>
            <person name="Lippi Y."/>
            <person name="Lorenzon L."/>
            <person name="Mandel J.R."/>
            <person name="Marage G."/>
            <person name="Marchand G."/>
            <person name="Marquand E."/>
            <person name="Bret-Mestries E."/>
            <person name="Morien E."/>
            <person name="Nambeesan S."/>
            <person name="Nguyen T."/>
            <person name="Pegot-Espagnet P."/>
            <person name="Pouilly N."/>
            <person name="Raftis F."/>
            <person name="Sallet E."/>
            <person name="Schiex T."/>
            <person name="Thomas J."/>
            <person name="Vandecasteele C."/>
            <person name="Vares D."/>
            <person name="Vear F."/>
            <person name="Vautrin S."/>
            <person name="Crespi M."/>
            <person name="Mangin B."/>
            <person name="Burke J.M."/>
            <person name="Salse J."/>
            <person name="Munos S."/>
            <person name="Vincourt P."/>
            <person name="Rieseberg L.H."/>
            <person name="Langlade N.B."/>
        </authorList>
    </citation>
    <scope>NUCLEOTIDE SEQUENCE</scope>
    <source>
        <tissue evidence="2">Leaves</tissue>
    </source>
</reference>
<dbReference type="Gramene" id="mRNA:HanXRQr2_Chr16g0764651">
    <property type="protein sequence ID" value="CDS:HanXRQr2_Chr16g0764651.1"/>
    <property type="gene ID" value="HanXRQr2_Chr16g0764651"/>
</dbReference>
<name>A0A9K3GZY9_HELAN</name>
<evidence type="ECO:0000313" key="2">
    <source>
        <dbReference type="EMBL" id="KAF5761398.1"/>
    </source>
</evidence>
<proteinExistence type="predicted"/>
<keyword evidence="3" id="KW-1185">Reference proteome</keyword>
<protein>
    <submittedName>
        <fullName evidence="2">Uncharacterized protein</fullName>
    </submittedName>
</protein>